<dbReference type="Proteomes" id="UP000593579">
    <property type="component" value="Unassembled WGS sequence"/>
</dbReference>
<feature type="non-terminal residue" evidence="1">
    <location>
        <position position="1"/>
    </location>
</feature>
<name>A0A7J9BED2_GOSGO</name>
<accession>A0A7J9BED2</accession>
<dbReference type="AlphaFoldDB" id="A0A7J9BED2"/>
<gene>
    <name evidence="1" type="ORF">Gogos_017925</name>
</gene>
<evidence type="ECO:0000313" key="2">
    <source>
        <dbReference type="Proteomes" id="UP000593579"/>
    </source>
</evidence>
<organism evidence="1 2">
    <name type="scientific">Gossypium gossypioides</name>
    <name type="common">Mexican cotton</name>
    <name type="synonym">Selera gossypioides</name>
    <dbReference type="NCBI Taxonomy" id="34282"/>
    <lineage>
        <taxon>Eukaryota</taxon>
        <taxon>Viridiplantae</taxon>
        <taxon>Streptophyta</taxon>
        <taxon>Embryophyta</taxon>
        <taxon>Tracheophyta</taxon>
        <taxon>Spermatophyta</taxon>
        <taxon>Magnoliopsida</taxon>
        <taxon>eudicotyledons</taxon>
        <taxon>Gunneridae</taxon>
        <taxon>Pentapetalae</taxon>
        <taxon>rosids</taxon>
        <taxon>malvids</taxon>
        <taxon>Malvales</taxon>
        <taxon>Malvaceae</taxon>
        <taxon>Malvoideae</taxon>
        <taxon>Gossypium</taxon>
    </lineage>
</organism>
<evidence type="ECO:0000313" key="1">
    <source>
        <dbReference type="EMBL" id="MBA0733964.1"/>
    </source>
</evidence>
<sequence length="31" mass="3537">NNTFKSGCQKSCLPRATVHWQGKTRNSTWSL</sequence>
<dbReference type="EMBL" id="JABEZY010000002">
    <property type="protein sequence ID" value="MBA0733964.1"/>
    <property type="molecule type" value="Genomic_DNA"/>
</dbReference>
<feature type="non-terminal residue" evidence="1">
    <location>
        <position position="31"/>
    </location>
</feature>
<keyword evidence="2" id="KW-1185">Reference proteome</keyword>
<proteinExistence type="predicted"/>
<reference evidence="1 2" key="1">
    <citation type="journal article" date="2019" name="Genome Biol. Evol.">
        <title>Insights into the evolution of the New World diploid cottons (Gossypium, subgenus Houzingenia) based on genome sequencing.</title>
        <authorList>
            <person name="Grover C.E."/>
            <person name="Arick M.A. 2nd"/>
            <person name="Thrash A."/>
            <person name="Conover J.L."/>
            <person name="Sanders W.S."/>
            <person name="Peterson D.G."/>
            <person name="Frelichowski J.E."/>
            <person name="Scheffler J.A."/>
            <person name="Scheffler B.E."/>
            <person name="Wendel J.F."/>
        </authorList>
    </citation>
    <scope>NUCLEOTIDE SEQUENCE [LARGE SCALE GENOMIC DNA]</scope>
    <source>
        <strain evidence="1">5</strain>
        <tissue evidence="1">Leaf</tissue>
    </source>
</reference>
<comment type="caution">
    <text evidence="1">The sequence shown here is derived from an EMBL/GenBank/DDBJ whole genome shotgun (WGS) entry which is preliminary data.</text>
</comment>
<protein>
    <submittedName>
        <fullName evidence="1">Uncharacterized protein</fullName>
    </submittedName>
</protein>